<dbReference type="Gene3D" id="3.20.20.190">
    <property type="entry name" value="Phosphatidylinositol (PI) phosphodiesterase"/>
    <property type="match status" value="1"/>
</dbReference>
<feature type="chain" id="PRO_5045897051" evidence="2">
    <location>
        <begin position="44"/>
        <end position="373"/>
    </location>
</feature>
<keyword evidence="4" id="KW-1185">Reference proteome</keyword>
<dbReference type="InterPro" id="IPR051057">
    <property type="entry name" value="PI-PLC_domain"/>
</dbReference>
<dbReference type="RefSeq" id="WP_257857421.1">
    <property type="nucleotide sequence ID" value="NZ_CP102514.1"/>
</dbReference>
<keyword evidence="2" id="KW-0732">Signal</keyword>
<reference evidence="3" key="1">
    <citation type="submission" date="2022-08" db="EMBL/GenBank/DDBJ databases">
        <authorList>
            <person name="Tian L."/>
        </authorList>
    </citation>
    <scope>NUCLEOTIDE SEQUENCE</scope>
    <source>
        <strain evidence="3">CM253</strain>
    </source>
</reference>
<gene>
    <name evidence="3" type="ORF">NRK68_31245</name>
</gene>
<accession>A0ABY5Q5P8</accession>
<proteinExistence type="predicted"/>
<evidence type="ECO:0000313" key="4">
    <source>
        <dbReference type="Proteomes" id="UP001057738"/>
    </source>
</evidence>
<evidence type="ECO:0000256" key="2">
    <source>
        <dbReference type="SAM" id="SignalP"/>
    </source>
</evidence>
<dbReference type="PANTHER" id="PTHR13593">
    <property type="match status" value="1"/>
</dbReference>
<dbReference type="InterPro" id="IPR017946">
    <property type="entry name" value="PLC-like_Pdiesterase_TIM-brl"/>
</dbReference>
<feature type="region of interest" description="Disordered" evidence="1">
    <location>
        <begin position="46"/>
        <end position="80"/>
    </location>
</feature>
<feature type="signal peptide" evidence="2">
    <location>
        <begin position="1"/>
        <end position="43"/>
    </location>
</feature>
<dbReference type="Proteomes" id="UP001057738">
    <property type="component" value="Chromosome"/>
</dbReference>
<name>A0ABY5Q5P8_9ACTN</name>
<evidence type="ECO:0000256" key="1">
    <source>
        <dbReference type="SAM" id="MobiDB-lite"/>
    </source>
</evidence>
<feature type="compositionally biased region" description="Low complexity" evidence="1">
    <location>
        <begin position="57"/>
        <end position="80"/>
    </location>
</feature>
<sequence length="373" mass="40994">MVDMDMKQAGPFRGRPRRAPRSGRALRTLTLVCLLLLALPGTAATASAPAARPPAAAPSGTSAGTPAGTPSAATEAAADARWGDRRLDEVSFLTTHNAFTNYQDSRWTSVNQSESVRAQLEGGVRGLSLDTHWYERSTWLCVISFGSDCYPSDVYLCHGDCKTFAGATYALPRQSFHGTMQTVVDFLAAHPQEVVTVFLEDYVSAEQLRQSLGRVRGLSDMVFRPDEWGVRQNGWPKVADLVTSGKRLLIFSDRSDREYLGVMYDRSWTVSNFWSLGDLGNDLTCVSRWSDVPLDRQEPGFRRLFTMSHHRNVPTVLTAALDNGAKLRNRIAEQCRPAAGGRDPNFVSVDFHRLSDSSGHSPASIVAELGARR</sequence>
<protein>
    <submittedName>
        <fullName evidence="3">PI-PLC domain-containing protein</fullName>
    </submittedName>
</protein>
<dbReference type="Pfam" id="PF26178">
    <property type="entry name" value="PI-PLC_cat"/>
    <property type="match status" value="1"/>
</dbReference>
<dbReference type="PANTHER" id="PTHR13593:SF140">
    <property type="entry name" value="PLC-LIKE PHOSPHODIESTERASE"/>
    <property type="match status" value="1"/>
</dbReference>
<organism evidence="3 4">
    <name type="scientific">Streptomyces yangpuensis</name>
    <dbReference type="NCBI Taxonomy" id="1648182"/>
    <lineage>
        <taxon>Bacteria</taxon>
        <taxon>Bacillati</taxon>
        <taxon>Actinomycetota</taxon>
        <taxon>Actinomycetes</taxon>
        <taxon>Kitasatosporales</taxon>
        <taxon>Streptomycetaceae</taxon>
        <taxon>Streptomyces</taxon>
    </lineage>
</organism>
<dbReference type="EMBL" id="CP102514">
    <property type="protein sequence ID" value="UUY51313.1"/>
    <property type="molecule type" value="Genomic_DNA"/>
</dbReference>
<dbReference type="PROSITE" id="PS50007">
    <property type="entry name" value="PIPLC_X_DOMAIN"/>
    <property type="match status" value="1"/>
</dbReference>
<dbReference type="CDD" id="cd08588">
    <property type="entry name" value="PI-PLCc_At5g67130_like"/>
    <property type="match status" value="1"/>
</dbReference>
<evidence type="ECO:0000313" key="3">
    <source>
        <dbReference type="EMBL" id="UUY51313.1"/>
    </source>
</evidence>
<dbReference type="GeneID" id="95578005"/>
<feature type="region of interest" description="Disordered" evidence="1">
    <location>
        <begin position="1"/>
        <end position="23"/>
    </location>
</feature>
<dbReference type="SUPFAM" id="SSF51695">
    <property type="entry name" value="PLC-like phosphodiesterases"/>
    <property type="match status" value="1"/>
</dbReference>